<evidence type="ECO:0000256" key="1">
    <source>
        <dbReference type="ARBA" id="ARBA00022475"/>
    </source>
</evidence>
<dbReference type="AlphaFoldDB" id="D1AM97"/>
<evidence type="ECO:0000256" key="6">
    <source>
        <dbReference type="ARBA" id="ARBA00023316"/>
    </source>
</evidence>
<comment type="catalytic activity">
    <reaction evidence="7">
        <text>a peptidoglycan chain = a peptidoglycan chain with N-acetyl-1,6-anhydromuramyl-[peptide] at the reducing end + a peptidoglycan chain with N-acetylglucosamine at the non-reducing end.</text>
        <dbReference type="EC" id="4.2.2.29"/>
    </reaction>
</comment>
<evidence type="ECO:0000256" key="7">
    <source>
        <dbReference type="HAMAP-Rule" id="MF_02065"/>
    </source>
</evidence>
<accession>D1AM97</accession>
<dbReference type="GO" id="GO:0005886">
    <property type="term" value="C:plasma membrane"/>
    <property type="evidence" value="ECO:0007669"/>
    <property type="project" value="UniProtKB-SubCell"/>
</dbReference>
<evidence type="ECO:0000256" key="4">
    <source>
        <dbReference type="ARBA" id="ARBA00023136"/>
    </source>
</evidence>
<dbReference type="RefSeq" id="WP_012862065.1">
    <property type="nucleotide sequence ID" value="NC_013517.1"/>
</dbReference>
<dbReference type="EC" id="4.2.2.29" evidence="7"/>
<dbReference type="GO" id="GO:0009252">
    <property type="term" value="P:peptidoglycan biosynthetic process"/>
    <property type="evidence" value="ECO:0007669"/>
    <property type="project" value="UniProtKB-UniRule"/>
</dbReference>
<dbReference type="Pfam" id="PF02618">
    <property type="entry name" value="YceG"/>
    <property type="match status" value="1"/>
</dbReference>
<keyword evidence="4 7" id="KW-0472">Membrane</keyword>
<feature type="transmembrane region" description="Helical" evidence="7">
    <location>
        <begin position="5"/>
        <end position="27"/>
    </location>
</feature>
<organism evidence="8 9">
    <name type="scientific">Sebaldella termitidis (strain ATCC 33386 / NCTC 11300)</name>
    <dbReference type="NCBI Taxonomy" id="526218"/>
    <lineage>
        <taxon>Bacteria</taxon>
        <taxon>Fusobacteriati</taxon>
        <taxon>Fusobacteriota</taxon>
        <taxon>Fusobacteriia</taxon>
        <taxon>Fusobacteriales</taxon>
        <taxon>Leptotrichiaceae</taxon>
        <taxon>Sebaldella</taxon>
    </lineage>
</organism>
<evidence type="ECO:0000256" key="3">
    <source>
        <dbReference type="ARBA" id="ARBA00022989"/>
    </source>
</evidence>
<comment type="subcellular location">
    <subcellularLocation>
        <location evidence="7">Cell inner membrane</location>
        <topology evidence="7">Single-pass membrane protein</topology>
    </subcellularLocation>
</comment>
<gene>
    <name evidence="7" type="primary">mltG</name>
    <name evidence="8" type="ordered locus">Sterm_2626</name>
</gene>
<reference evidence="9" key="1">
    <citation type="submission" date="2009-09" db="EMBL/GenBank/DDBJ databases">
        <title>The complete chromosome of Sebaldella termitidis ATCC 33386.</title>
        <authorList>
            <consortium name="US DOE Joint Genome Institute (JGI-PGF)"/>
            <person name="Lucas S."/>
            <person name="Copeland A."/>
            <person name="Lapidus A."/>
            <person name="Glavina del Rio T."/>
            <person name="Dalin E."/>
            <person name="Tice H."/>
            <person name="Bruce D."/>
            <person name="Goodwin L."/>
            <person name="Pitluck S."/>
            <person name="Kyrpides N."/>
            <person name="Mavromatis K."/>
            <person name="Ivanova N."/>
            <person name="Mikhailova N."/>
            <person name="Sims D."/>
            <person name="Meincke L."/>
            <person name="Brettin T."/>
            <person name="Detter J.C."/>
            <person name="Han C."/>
            <person name="Larimer F."/>
            <person name="Land M."/>
            <person name="Hauser L."/>
            <person name="Markowitz V."/>
            <person name="Cheng J.F."/>
            <person name="Hugenholtz P."/>
            <person name="Woyke T."/>
            <person name="Wu D."/>
            <person name="Eisen J.A."/>
        </authorList>
    </citation>
    <scope>NUCLEOTIDE SEQUENCE [LARGE SCALE GENOMIC DNA]</scope>
    <source>
        <strain evidence="9">ATCC 33386 / NCTC 11300</strain>
    </source>
</reference>
<name>D1AM97_SEBTE</name>
<keyword evidence="5 7" id="KW-0456">Lyase</keyword>
<reference evidence="8 9" key="2">
    <citation type="journal article" date="2010" name="Stand. Genomic Sci.">
        <title>Complete genome sequence of Sebaldella termitidis type strain (NCTC 11300).</title>
        <authorList>
            <person name="Harmon-Smith M."/>
            <person name="Celia L."/>
            <person name="Chertkov O."/>
            <person name="Lapidus A."/>
            <person name="Copeland A."/>
            <person name="Glavina Del Rio T."/>
            <person name="Nolan M."/>
            <person name="Lucas S."/>
            <person name="Tice H."/>
            <person name="Cheng J.F."/>
            <person name="Han C."/>
            <person name="Detter J.C."/>
            <person name="Bruce D."/>
            <person name="Goodwin L."/>
            <person name="Pitluck S."/>
            <person name="Pati A."/>
            <person name="Liolios K."/>
            <person name="Ivanova N."/>
            <person name="Mavromatis K."/>
            <person name="Mikhailova N."/>
            <person name="Chen A."/>
            <person name="Palaniappan K."/>
            <person name="Land M."/>
            <person name="Hauser L."/>
            <person name="Chang Y.J."/>
            <person name="Jeffries C.D."/>
            <person name="Brettin T."/>
            <person name="Goker M."/>
            <person name="Beck B."/>
            <person name="Bristow J."/>
            <person name="Eisen J.A."/>
            <person name="Markowitz V."/>
            <person name="Hugenholtz P."/>
            <person name="Kyrpides N.C."/>
            <person name="Klenk H.P."/>
            <person name="Chen F."/>
        </authorList>
    </citation>
    <scope>NUCLEOTIDE SEQUENCE [LARGE SCALE GENOMIC DNA]</scope>
    <source>
        <strain evidence="9">ATCC 33386 / NCTC 11300</strain>
    </source>
</reference>
<keyword evidence="6 7" id="KW-0961">Cell wall biogenesis/degradation</keyword>
<dbReference type="HOGENOM" id="CLU_025574_2_0_0"/>
<evidence type="ECO:0000313" key="9">
    <source>
        <dbReference type="Proteomes" id="UP000000845"/>
    </source>
</evidence>
<evidence type="ECO:0000313" key="8">
    <source>
        <dbReference type="EMBL" id="ACZ09471.1"/>
    </source>
</evidence>
<dbReference type="PANTHER" id="PTHR30518:SF2">
    <property type="entry name" value="ENDOLYTIC MUREIN TRANSGLYCOSYLASE"/>
    <property type="match status" value="1"/>
</dbReference>
<dbReference type="GO" id="GO:0071555">
    <property type="term" value="P:cell wall organization"/>
    <property type="evidence" value="ECO:0007669"/>
    <property type="project" value="UniProtKB-KW"/>
</dbReference>
<dbReference type="PANTHER" id="PTHR30518">
    <property type="entry name" value="ENDOLYTIC MUREIN TRANSGLYCOSYLASE"/>
    <property type="match status" value="1"/>
</dbReference>
<comment type="similarity">
    <text evidence="7">Belongs to the transglycosylase MltG family.</text>
</comment>
<sequence length="316" mass="36747">MKKIIICFSTFIGILIFLFLLFFMMMLTPVKEFKNKYVVVRKGESFNQIYNDLGIKYTLTDKVYLKITGNGSKARVGSYKFDGKVSRMEIISKIVSGKSDEIRLTIPEGFSNRQVFERIEKLGLGTKEKLEQALKKADFPYPHPNNNYEGYFYPETYFFYEGTSEKEVVDAILKEFLKNYPPEKYPDKDDFYNKLKLASIVELEVAKKEDKTKVAGIFLKRLEINMRLESDATLKYELGRQAYRKELLTDMSPYNSYKHKGLPPTPVSNPSKETFDAVVNAEITGDLFFFTYKGGTYYSKTHDEHLRKRKETGQLK</sequence>
<dbReference type="Proteomes" id="UP000000845">
    <property type="component" value="Chromosome"/>
</dbReference>
<dbReference type="KEGG" id="str:Sterm_2626"/>
<keyword evidence="2 7" id="KW-0812">Transmembrane</keyword>
<dbReference type="STRING" id="526218.Sterm_2626"/>
<dbReference type="eggNOG" id="COG1559">
    <property type="taxonomic scope" value="Bacteria"/>
</dbReference>
<dbReference type="InterPro" id="IPR003770">
    <property type="entry name" value="MLTG-like"/>
</dbReference>
<evidence type="ECO:0000256" key="2">
    <source>
        <dbReference type="ARBA" id="ARBA00022692"/>
    </source>
</evidence>
<keyword evidence="7" id="KW-0997">Cell inner membrane</keyword>
<proteinExistence type="inferred from homology"/>
<dbReference type="GO" id="GO:0008932">
    <property type="term" value="F:lytic endotransglycosylase activity"/>
    <property type="evidence" value="ECO:0007669"/>
    <property type="project" value="UniProtKB-UniRule"/>
</dbReference>
<evidence type="ECO:0000256" key="5">
    <source>
        <dbReference type="ARBA" id="ARBA00023239"/>
    </source>
</evidence>
<feature type="site" description="Important for catalytic activity" evidence="7">
    <location>
        <position position="204"/>
    </location>
</feature>
<keyword evidence="1 7" id="KW-1003">Cell membrane</keyword>
<dbReference type="NCBIfam" id="TIGR00247">
    <property type="entry name" value="endolytic transglycosylase MltG"/>
    <property type="match status" value="1"/>
</dbReference>
<dbReference type="HAMAP" id="MF_02065">
    <property type="entry name" value="MltG"/>
    <property type="match status" value="1"/>
</dbReference>
<dbReference type="EMBL" id="CP001739">
    <property type="protein sequence ID" value="ACZ09471.1"/>
    <property type="molecule type" value="Genomic_DNA"/>
</dbReference>
<keyword evidence="3 7" id="KW-1133">Transmembrane helix</keyword>
<protein>
    <recommendedName>
        <fullName evidence="7">Endolytic murein transglycosylase</fullName>
        <ecNumber evidence="7">4.2.2.29</ecNumber>
    </recommendedName>
    <alternativeName>
        <fullName evidence="7">Peptidoglycan lytic transglycosylase</fullName>
    </alternativeName>
    <alternativeName>
        <fullName evidence="7">Peptidoglycan polymerization terminase</fullName>
    </alternativeName>
</protein>
<comment type="function">
    <text evidence="7">Functions as a peptidoglycan terminase that cleaves nascent peptidoglycan strands endolytically to terminate their elongation.</text>
</comment>
<keyword evidence="9" id="KW-1185">Reference proteome</keyword>